<reference evidence="2 3" key="1">
    <citation type="journal article" date="2014" name="Genome Announc.">
        <title>Draft Genome Sequences of Two Vibrionaceae Species, Vibrio ponticus C121 and Photobacterium aphoticum C119, Isolated as Coral Reef Microbiota.</title>
        <authorList>
            <person name="Al-saari N."/>
            <person name="Meirelles P.M."/>
            <person name="Mino S."/>
            <person name="Suda W."/>
            <person name="Oshima K."/>
            <person name="Hattori M."/>
            <person name="Ohkuma M."/>
            <person name="Thompson F.L."/>
            <person name="Gomez-Gil B."/>
            <person name="Sawabe T."/>
            <person name="Sawabe T."/>
        </authorList>
    </citation>
    <scope>NUCLEOTIDE SEQUENCE [LARGE SCALE GENOMIC DNA]</scope>
    <source>
        <strain evidence="2 3">JCM 19237</strain>
    </source>
</reference>
<dbReference type="Proteomes" id="UP000029227">
    <property type="component" value="Unassembled WGS sequence"/>
</dbReference>
<dbReference type="GO" id="GO:0009358">
    <property type="term" value="C:polyphosphate kinase complex"/>
    <property type="evidence" value="ECO:0007669"/>
    <property type="project" value="InterPro"/>
</dbReference>
<keyword evidence="2" id="KW-0808">Transferase</keyword>
<dbReference type="InterPro" id="IPR003414">
    <property type="entry name" value="PP_kinase"/>
</dbReference>
<gene>
    <name evidence="2" type="ORF">JCM19237_3123</name>
</gene>
<dbReference type="eggNOG" id="COG0855">
    <property type="taxonomic scope" value="Bacteria"/>
</dbReference>
<dbReference type="PANTHER" id="PTHR30218">
    <property type="entry name" value="POLYPHOSPHATE KINASE"/>
    <property type="match status" value="1"/>
</dbReference>
<dbReference type="Gene3D" id="3.30.870.10">
    <property type="entry name" value="Endonuclease Chain A"/>
    <property type="match status" value="1"/>
</dbReference>
<protein>
    <submittedName>
        <fullName evidence="2">Polyphosphate kinase</fullName>
        <ecNumber evidence="2">2.7.4.1</ecNumber>
    </submittedName>
</protein>
<dbReference type="EMBL" id="BBMN01000028">
    <property type="protein sequence ID" value="GAL08584.1"/>
    <property type="molecule type" value="Genomic_DNA"/>
</dbReference>
<feature type="domain" description="PLD phosphodiesterase" evidence="1">
    <location>
        <begin position="31"/>
        <end position="61"/>
    </location>
</feature>
<organism evidence="2 3">
    <name type="scientific">Photobacterium aphoticum</name>
    <dbReference type="NCBI Taxonomy" id="754436"/>
    <lineage>
        <taxon>Bacteria</taxon>
        <taxon>Pseudomonadati</taxon>
        <taxon>Pseudomonadota</taxon>
        <taxon>Gammaproteobacteria</taxon>
        <taxon>Vibrionales</taxon>
        <taxon>Vibrionaceae</taxon>
        <taxon>Photobacterium</taxon>
    </lineage>
</organism>
<sequence>MKVDLIVRGMCTLVPGIPGISDNIHAISIVDRFLEHPRVVVFDNNGDPDVFISSADWMTRNIDNRIEVGCPIYDPALKKKIIDILNIQLSDTVKARIINKAMTNEYVPRGNKRKIRSQIAIYEYLKHAEKQLKKKADKE</sequence>
<dbReference type="GO" id="GO:0008976">
    <property type="term" value="F:polyphosphate kinase activity"/>
    <property type="evidence" value="ECO:0007669"/>
    <property type="project" value="UniProtKB-EC"/>
</dbReference>
<dbReference type="GO" id="GO:0006799">
    <property type="term" value="P:polyphosphate biosynthetic process"/>
    <property type="evidence" value="ECO:0007669"/>
    <property type="project" value="InterPro"/>
</dbReference>
<dbReference type="PROSITE" id="PS50035">
    <property type="entry name" value="PLD"/>
    <property type="match status" value="1"/>
</dbReference>
<dbReference type="EC" id="2.7.4.1" evidence="2"/>
<dbReference type="InterPro" id="IPR025200">
    <property type="entry name" value="PPK_C_dom2"/>
</dbReference>
<dbReference type="STRING" id="754436.JCM19237_3123"/>
<dbReference type="SUPFAM" id="SSF56024">
    <property type="entry name" value="Phospholipase D/nuclease"/>
    <property type="match status" value="1"/>
</dbReference>
<proteinExistence type="predicted"/>
<dbReference type="AlphaFoldDB" id="A0A090R394"/>
<dbReference type="PANTHER" id="PTHR30218:SF0">
    <property type="entry name" value="POLYPHOSPHATE KINASE"/>
    <property type="match status" value="1"/>
</dbReference>
<dbReference type="Pfam" id="PF13090">
    <property type="entry name" value="PP_kinase_C"/>
    <property type="match status" value="1"/>
</dbReference>
<evidence type="ECO:0000259" key="1">
    <source>
        <dbReference type="PROSITE" id="PS50035"/>
    </source>
</evidence>
<accession>A0A090R394</accession>
<evidence type="ECO:0000313" key="3">
    <source>
        <dbReference type="Proteomes" id="UP000029227"/>
    </source>
</evidence>
<keyword evidence="2" id="KW-0418">Kinase</keyword>
<comment type="caution">
    <text evidence="2">The sequence shown here is derived from an EMBL/GenBank/DDBJ whole genome shotgun (WGS) entry which is preliminary data.</text>
</comment>
<dbReference type="InterPro" id="IPR001736">
    <property type="entry name" value="PLipase_D/transphosphatidylase"/>
</dbReference>
<evidence type="ECO:0000313" key="2">
    <source>
        <dbReference type="EMBL" id="GAL08584.1"/>
    </source>
</evidence>
<name>A0A090R394_9GAMM</name>